<reference evidence="4" key="2">
    <citation type="journal article" date="2019" name="Int. J. Syst. Evol. Microbiol.">
        <title>The Global Catalogue of Microorganisms (GCM) 10K type strain sequencing project: providing services to taxonomists for standard genome sequencing and annotation.</title>
        <authorList>
            <consortium name="The Broad Institute Genomics Platform"/>
            <consortium name="The Broad Institute Genome Sequencing Center for Infectious Disease"/>
            <person name="Wu L."/>
            <person name="Ma J."/>
        </authorList>
    </citation>
    <scope>NUCLEOTIDE SEQUENCE [LARGE SCALE GENOMIC DNA]</scope>
    <source>
        <strain evidence="4">RDMS1</strain>
    </source>
</reference>
<keyword evidence="4" id="KW-1185">Reference proteome</keyword>
<reference evidence="3" key="3">
    <citation type="submission" date="2024-09" db="EMBL/GenBank/DDBJ databases">
        <authorList>
            <person name="Sun Q."/>
        </authorList>
    </citation>
    <scope>NUCLEOTIDE SEQUENCE</scope>
    <source>
        <strain evidence="3">NBRC 107106</strain>
    </source>
</reference>
<keyword evidence="1" id="KW-0812">Transmembrane</keyword>
<dbReference type="RefSeq" id="WP_264822322.1">
    <property type="nucleotide sequence ID" value="NZ_CP110249.1"/>
</dbReference>
<dbReference type="GeneID" id="76201652"/>
<protein>
    <recommendedName>
        <fullName evidence="5">t-SNARE coiled-coil homology domain-containing protein</fullName>
    </recommendedName>
</protein>
<reference evidence="3" key="1">
    <citation type="journal article" date="2014" name="Int. J. Syst. Evol. Microbiol.">
        <title>Complete genome sequence of Corynebacterium casei LMG S-19264T (=DSM 44701T), isolated from a smear-ripened cheese.</title>
        <authorList>
            <consortium name="US DOE Joint Genome Institute (JGI-PGF)"/>
            <person name="Walter F."/>
            <person name="Albersmeier A."/>
            <person name="Kalinowski J."/>
            <person name="Ruckert C."/>
        </authorList>
    </citation>
    <scope>NUCLEOTIDE SEQUENCE [LARGE SCALE GENOMIC DNA]</scope>
    <source>
        <strain evidence="3">NBRC 107106</strain>
    </source>
</reference>
<accession>A0ABD5YRI2</accession>
<dbReference type="AlphaFoldDB" id="A0ABD5YRI2"/>
<feature type="transmembrane region" description="Helical" evidence="1">
    <location>
        <begin position="60"/>
        <end position="82"/>
    </location>
</feature>
<evidence type="ECO:0000256" key="1">
    <source>
        <dbReference type="SAM" id="Phobius"/>
    </source>
</evidence>
<evidence type="ECO:0000313" key="4">
    <source>
        <dbReference type="Proteomes" id="UP001596417"/>
    </source>
</evidence>
<evidence type="ECO:0008006" key="5">
    <source>
        <dbReference type="Google" id="ProtNLM"/>
    </source>
</evidence>
<sequence length="91" mass="10550">MADSDSDNNDDVEALSVWHRVDERTKRMDDRLGRIDEKIYRMEDQIIDHDRRMDTVEQRVNRNTTILSAVTFGLASVLTFIIDKLGGVLKI</sequence>
<keyword evidence="1" id="KW-1133">Transmembrane helix</keyword>
<dbReference type="Proteomes" id="UP001596417">
    <property type="component" value="Unassembled WGS sequence"/>
</dbReference>
<keyword evidence="1" id="KW-0472">Membrane</keyword>
<dbReference type="EMBL" id="JBHTAX010000001">
    <property type="protein sequence ID" value="MFC7191862.1"/>
    <property type="molecule type" value="Genomic_DNA"/>
</dbReference>
<name>A0ABD5YRI2_9EURY</name>
<dbReference type="Gene3D" id="3.90.20.10">
    <property type="match status" value="1"/>
</dbReference>
<comment type="caution">
    <text evidence="3">The sequence shown here is derived from an EMBL/GenBank/DDBJ whole genome shotgun (WGS) entry which is preliminary data.</text>
</comment>
<organism evidence="3 4">
    <name type="scientific">Halocatena marina</name>
    <dbReference type="NCBI Taxonomy" id="2934937"/>
    <lineage>
        <taxon>Archaea</taxon>
        <taxon>Methanobacteriati</taxon>
        <taxon>Methanobacteriota</taxon>
        <taxon>Stenosarchaea group</taxon>
        <taxon>Halobacteria</taxon>
        <taxon>Halobacteriales</taxon>
        <taxon>Natronomonadaceae</taxon>
        <taxon>Halocatena</taxon>
    </lineage>
</organism>
<gene>
    <name evidence="2" type="ORF">ACFQL7_20130</name>
    <name evidence="3" type="ORF">ACFQL7_20905</name>
</gene>
<evidence type="ECO:0000313" key="3">
    <source>
        <dbReference type="EMBL" id="MFC7192014.1"/>
    </source>
</evidence>
<dbReference type="EMBL" id="JBHTAX010000002">
    <property type="protein sequence ID" value="MFC7192014.1"/>
    <property type="molecule type" value="Genomic_DNA"/>
</dbReference>
<evidence type="ECO:0000313" key="2">
    <source>
        <dbReference type="EMBL" id="MFC7191862.1"/>
    </source>
</evidence>
<proteinExistence type="predicted"/>